<feature type="compositionally biased region" description="Low complexity" evidence="1">
    <location>
        <begin position="123"/>
        <end position="142"/>
    </location>
</feature>
<dbReference type="Gramene" id="OGLUM12G13530.1">
    <property type="protein sequence ID" value="OGLUM12G13530.1"/>
    <property type="gene ID" value="OGLUM12G13530"/>
</dbReference>
<evidence type="ECO:0000256" key="1">
    <source>
        <dbReference type="SAM" id="MobiDB-lite"/>
    </source>
</evidence>
<dbReference type="STRING" id="40148.A0A0E0BSP5"/>
<feature type="region of interest" description="Disordered" evidence="1">
    <location>
        <begin position="28"/>
        <end position="167"/>
    </location>
</feature>
<dbReference type="Proteomes" id="UP000026961">
    <property type="component" value="Chromosome 12"/>
</dbReference>
<feature type="compositionally biased region" description="Pro residues" evidence="1">
    <location>
        <begin position="77"/>
        <end position="86"/>
    </location>
</feature>
<reference evidence="2" key="1">
    <citation type="submission" date="2015-04" db="UniProtKB">
        <authorList>
            <consortium name="EnsemblPlants"/>
        </authorList>
    </citation>
    <scope>IDENTIFICATION</scope>
</reference>
<sequence>MVTLLRPHRHAHGPAAVDVRRLQLTVFDTRRGRRRSDSSQHPPPPPPPSPPSSWCFLRSMAQDPSHPHRQSKDTAAAPPPPPPPQEQPQQQQPELITAPPPRDDVAHQEPSTSSSSGGGGTDAAGLSLQLGLGPSAPGSPSSSRRKRPRTDAHHEAAAGPSTSAADPQLPELRLSVLHPGPGPSSSASAVGAVVAAAPPPPAHEAGTWFVLRAAQNQRREPPLPQIPRSFLRVRDGRMTVRVVMRYLVNKLSLEDDSQLEITCRGQRLPPEVTLQHVRDTIWRTQPAEAAAVLPAPGSLSTNQVMTLNYGRS</sequence>
<keyword evidence="3" id="KW-1185">Reference proteome</keyword>
<dbReference type="eggNOG" id="KOG2660">
    <property type="taxonomic scope" value="Eukaryota"/>
</dbReference>
<dbReference type="EnsemblPlants" id="OGLUM12G13530.1">
    <property type="protein sequence ID" value="OGLUM12G13530.1"/>
    <property type="gene ID" value="OGLUM12G13530"/>
</dbReference>
<dbReference type="AlphaFoldDB" id="A0A0E0BSP5"/>
<dbReference type="InterPro" id="IPR044171">
    <property type="entry name" value="LAX2-like"/>
</dbReference>
<accession>A0A0E0BSP5</accession>
<dbReference type="PANTHER" id="PTHR47290:SF5">
    <property type="entry name" value="OS12G0479100 PROTEIN"/>
    <property type="match status" value="1"/>
</dbReference>
<dbReference type="PANTHER" id="PTHR47290">
    <property type="entry name" value="RING FINGER PROTEIN"/>
    <property type="match status" value="1"/>
</dbReference>
<protein>
    <submittedName>
        <fullName evidence="2">Uncharacterized protein</fullName>
    </submittedName>
</protein>
<dbReference type="HOGENOM" id="CLU_081961_0_0_1"/>
<organism evidence="2">
    <name type="scientific">Oryza glumipatula</name>
    <dbReference type="NCBI Taxonomy" id="40148"/>
    <lineage>
        <taxon>Eukaryota</taxon>
        <taxon>Viridiplantae</taxon>
        <taxon>Streptophyta</taxon>
        <taxon>Embryophyta</taxon>
        <taxon>Tracheophyta</taxon>
        <taxon>Spermatophyta</taxon>
        <taxon>Magnoliopsida</taxon>
        <taxon>Liliopsida</taxon>
        <taxon>Poales</taxon>
        <taxon>Poaceae</taxon>
        <taxon>BOP clade</taxon>
        <taxon>Oryzoideae</taxon>
        <taxon>Oryzeae</taxon>
        <taxon>Oryzinae</taxon>
        <taxon>Oryza</taxon>
    </lineage>
</organism>
<evidence type="ECO:0000313" key="2">
    <source>
        <dbReference type="EnsemblPlants" id="OGLUM12G13530.1"/>
    </source>
</evidence>
<dbReference type="Gene3D" id="3.10.20.90">
    <property type="entry name" value="Phosphatidylinositol 3-kinase Catalytic Subunit, Chain A, domain 1"/>
    <property type="match status" value="1"/>
</dbReference>
<name>A0A0E0BSP5_9ORYZ</name>
<evidence type="ECO:0000313" key="3">
    <source>
        <dbReference type="Proteomes" id="UP000026961"/>
    </source>
</evidence>
<proteinExistence type="predicted"/>
<reference evidence="2" key="2">
    <citation type="submission" date="2018-05" db="EMBL/GenBank/DDBJ databases">
        <title>OgluRS3 (Oryza glumaepatula Reference Sequence Version 3).</title>
        <authorList>
            <person name="Zhang J."/>
            <person name="Kudrna D."/>
            <person name="Lee S."/>
            <person name="Talag J."/>
            <person name="Welchert J."/>
            <person name="Wing R.A."/>
        </authorList>
    </citation>
    <scope>NUCLEOTIDE SEQUENCE [LARGE SCALE GENOMIC DNA]</scope>
</reference>
<feature type="compositionally biased region" description="Pro residues" evidence="1">
    <location>
        <begin position="41"/>
        <end position="51"/>
    </location>
</feature>